<dbReference type="InterPro" id="IPR003353">
    <property type="entry name" value="PTS_IIB_fruc"/>
</dbReference>
<dbReference type="InterPro" id="IPR003352">
    <property type="entry name" value="PTS_EIIC"/>
</dbReference>
<protein>
    <submittedName>
        <fullName evidence="16">PTS system, fructose-specific IIA component</fullName>
    </submittedName>
</protein>
<dbReference type="Pfam" id="PF00359">
    <property type="entry name" value="PTS_EIIA_2"/>
    <property type="match status" value="1"/>
</dbReference>
<dbReference type="InterPro" id="IPR013014">
    <property type="entry name" value="PTS_EIIC_2"/>
</dbReference>
<dbReference type="InterPro" id="IPR013011">
    <property type="entry name" value="PTS_EIIB_2"/>
</dbReference>
<feature type="transmembrane region" description="Helical" evidence="12">
    <location>
        <begin position="606"/>
        <end position="632"/>
    </location>
</feature>
<dbReference type="PROSITE" id="PS51094">
    <property type="entry name" value="PTS_EIIA_TYPE_2"/>
    <property type="match status" value="1"/>
</dbReference>
<keyword evidence="8 12" id="KW-0812">Transmembrane</keyword>
<feature type="transmembrane region" description="Helical" evidence="12">
    <location>
        <begin position="571"/>
        <end position="594"/>
    </location>
</feature>
<evidence type="ECO:0000256" key="12">
    <source>
        <dbReference type="SAM" id="Phobius"/>
    </source>
</evidence>
<keyword evidence="11 12" id="KW-0472">Membrane</keyword>
<dbReference type="CDD" id="cd05569">
    <property type="entry name" value="PTS_IIB_fructose"/>
    <property type="match status" value="1"/>
</dbReference>
<keyword evidence="5" id="KW-0762">Sugar transport</keyword>
<reference evidence="16 17" key="1">
    <citation type="submission" date="2017-11" db="EMBL/GenBank/DDBJ databases">
        <title>Complete genome sequence of Spiroplasma clarkii CN-5 (DSM 19994).</title>
        <authorList>
            <person name="Tsai Y.-M."/>
            <person name="Chang A."/>
            <person name="Lo W.-S."/>
            <person name="Kuo C.-H."/>
        </authorList>
    </citation>
    <scope>NUCLEOTIDE SEQUENCE [LARGE SCALE GENOMIC DNA]</scope>
    <source>
        <strain evidence="16 17">CN-5</strain>
    </source>
</reference>
<feature type="transmembrane region" description="Helical" evidence="12">
    <location>
        <begin position="353"/>
        <end position="377"/>
    </location>
</feature>
<feature type="transmembrane region" description="Helical" evidence="12">
    <location>
        <begin position="537"/>
        <end position="559"/>
    </location>
</feature>
<feature type="transmembrane region" description="Helical" evidence="12">
    <location>
        <begin position="644"/>
        <end position="666"/>
    </location>
</feature>
<dbReference type="Gene3D" id="3.40.50.2300">
    <property type="match status" value="1"/>
</dbReference>
<feature type="domain" description="PTS EIIA type-2" evidence="13">
    <location>
        <begin position="2"/>
        <end position="145"/>
    </location>
</feature>
<keyword evidence="3" id="KW-1003">Cell membrane</keyword>
<evidence type="ECO:0000256" key="6">
    <source>
        <dbReference type="ARBA" id="ARBA00022679"/>
    </source>
</evidence>
<keyword evidence="6" id="KW-0808">Transferase</keyword>
<feature type="transmembrane region" description="Helical" evidence="12">
    <location>
        <begin position="389"/>
        <end position="409"/>
    </location>
</feature>
<dbReference type="Pfam" id="PF02302">
    <property type="entry name" value="PTS_IIB"/>
    <property type="match status" value="1"/>
</dbReference>
<dbReference type="CDD" id="cd00211">
    <property type="entry name" value="PTS_IIA_fru"/>
    <property type="match status" value="1"/>
</dbReference>
<feature type="domain" description="PTS EIIB type-2" evidence="14">
    <location>
        <begin position="160"/>
        <end position="255"/>
    </location>
</feature>
<dbReference type="RefSeq" id="WP_100254275.1">
    <property type="nucleotide sequence ID" value="NZ_CP015819.1"/>
</dbReference>
<evidence type="ECO:0000256" key="1">
    <source>
        <dbReference type="ARBA" id="ARBA00004429"/>
    </source>
</evidence>
<dbReference type="KEGG" id="scla:SCLARK_00608"/>
<dbReference type="GO" id="GO:0016301">
    <property type="term" value="F:kinase activity"/>
    <property type="evidence" value="ECO:0007669"/>
    <property type="project" value="UniProtKB-KW"/>
</dbReference>
<feature type="transmembrane region" description="Helical" evidence="12">
    <location>
        <begin position="421"/>
        <end position="440"/>
    </location>
</feature>
<evidence type="ECO:0000259" key="13">
    <source>
        <dbReference type="PROSITE" id="PS51094"/>
    </source>
</evidence>
<keyword evidence="2" id="KW-0813">Transport</keyword>
<feature type="transmembrane region" description="Helical" evidence="12">
    <location>
        <begin position="285"/>
        <end position="311"/>
    </location>
</feature>
<evidence type="ECO:0000256" key="5">
    <source>
        <dbReference type="ARBA" id="ARBA00022597"/>
    </source>
</evidence>
<dbReference type="InterPro" id="IPR036095">
    <property type="entry name" value="PTS_EIIB-like_sf"/>
</dbReference>
<name>A0A1Y0KZV6_9MOLU</name>
<dbReference type="GO" id="GO:0009401">
    <property type="term" value="P:phosphoenolpyruvate-dependent sugar phosphotransferase system"/>
    <property type="evidence" value="ECO:0007669"/>
    <property type="project" value="UniProtKB-KW"/>
</dbReference>
<organism evidence="16 17">
    <name type="scientific">Spiroplasma clarkii</name>
    <dbReference type="NCBI Taxonomy" id="2139"/>
    <lineage>
        <taxon>Bacteria</taxon>
        <taxon>Bacillati</taxon>
        <taxon>Mycoplasmatota</taxon>
        <taxon>Mollicutes</taxon>
        <taxon>Entomoplasmatales</taxon>
        <taxon>Spiroplasmataceae</taxon>
        <taxon>Spiroplasma</taxon>
    </lineage>
</organism>
<dbReference type="SUPFAM" id="SSF52794">
    <property type="entry name" value="PTS system IIB component-like"/>
    <property type="match status" value="1"/>
</dbReference>
<dbReference type="GO" id="GO:0022877">
    <property type="term" value="F:protein-N(PI)-phosphohistidine-fructose phosphotransferase system transporter activity"/>
    <property type="evidence" value="ECO:0007669"/>
    <property type="project" value="InterPro"/>
</dbReference>
<feature type="transmembrane region" description="Helical" evidence="12">
    <location>
        <begin position="452"/>
        <end position="485"/>
    </location>
</feature>
<keyword evidence="10 12" id="KW-1133">Transmembrane helix</keyword>
<evidence type="ECO:0000256" key="9">
    <source>
        <dbReference type="ARBA" id="ARBA00022777"/>
    </source>
</evidence>
<evidence type="ECO:0000256" key="10">
    <source>
        <dbReference type="ARBA" id="ARBA00022989"/>
    </source>
</evidence>
<dbReference type="GO" id="GO:0090563">
    <property type="term" value="F:protein-phosphocysteine-sugar phosphotransferase activity"/>
    <property type="evidence" value="ECO:0007669"/>
    <property type="project" value="TreeGrafter"/>
</dbReference>
<dbReference type="InterPro" id="IPR004715">
    <property type="entry name" value="PTS_IIA_fruc"/>
</dbReference>
<dbReference type="PROSITE" id="PS51099">
    <property type="entry name" value="PTS_EIIB_TYPE_2"/>
    <property type="match status" value="1"/>
</dbReference>
<dbReference type="PROSITE" id="PS51104">
    <property type="entry name" value="PTS_EIIC_TYPE_2"/>
    <property type="match status" value="1"/>
</dbReference>
<evidence type="ECO:0000256" key="4">
    <source>
        <dbReference type="ARBA" id="ARBA00022553"/>
    </source>
</evidence>
<dbReference type="InterPro" id="IPR003501">
    <property type="entry name" value="PTS_EIIB_2/3"/>
</dbReference>
<evidence type="ECO:0000313" key="16">
    <source>
        <dbReference type="EMBL" id="ATX70715.1"/>
    </source>
</evidence>
<keyword evidence="4" id="KW-0597">Phosphoprotein</keyword>
<dbReference type="AlphaFoldDB" id="A0A1Y0KZV6"/>
<proteinExistence type="predicted"/>
<evidence type="ECO:0000259" key="14">
    <source>
        <dbReference type="PROSITE" id="PS51099"/>
    </source>
</evidence>
<evidence type="ECO:0000256" key="8">
    <source>
        <dbReference type="ARBA" id="ARBA00022692"/>
    </source>
</evidence>
<keyword evidence="7" id="KW-0598">Phosphotransferase system</keyword>
<dbReference type="Pfam" id="PF02378">
    <property type="entry name" value="PTS_EIIC"/>
    <property type="match status" value="1"/>
</dbReference>
<keyword evidence="17" id="KW-1185">Reference proteome</keyword>
<dbReference type="GO" id="GO:0005886">
    <property type="term" value="C:plasma membrane"/>
    <property type="evidence" value="ECO:0007669"/>
    <property type="project" value="UniProtKB-SubCell"/>
</dbReference>
<dbReference type="PANTHER" id="PTHR30505">
    <property type="entry name" value="FRUCTOSE-LIKE PERMEASE"/>
    <property type="match status" value="1"/>
</dbReference>
<accession>A0A1Y0KZV6</accession>
<evidence type="ECO:0000256" key="7">
    <source>
        <dbReference type="ARBA" id="ARBA00022683"/>
    </source>
</evidence>
<dbReference type="Gene3D" id="3.40.930.10">
    <property type="entry name" value="Mannitol-specific EII, Chain A"/>
    <property type="match status" value="1"/>
</dbReference>
<dbReference type="SUPFAM" id="SSF55804">
    <property type="entry name" value="Phoshotransferase/anion transport protein"/>
    <property type="match status" value="1"/>
</dbReference>
<dbReference type="InterPro" id="IPR050864">
    <property type="entry name" value="Bacterial_PTS_Sugar_Transport"/>
</dbReference>
<dbReference type="OrthoDB" id="9782569at2"/>
<gene>
    <name evidence="16" type="primary">fruB</name>
    <name evidence="16" type="ORF">SCLAR_v1c03850</name>
</gene>
<evidence type="ECO:0000256" key="2">
    <source>
        <dbReference type="ARBA" id="ARBA00022448"/>
    </source>
</evidence>
<dbReference type="NCBIfam" id="TIGR00829">
    <property type="entry name" value="FRU"/>
    <property type="match status" value="1"/>
</dbReference>
<evidence type="ECO:0000256" key="3">
    <source>
        <dbReference type="ARBA" id="ARBA00022475"/>
    </source>
</evidence>
<evidence type="ECO:0000313" key="17">
    <source>
        <dbReference type="Proteomes" id="UP000231179"/>
    </source>
</evidence>
<feature type="transmembrane region" description="Helical" evidence="12">
    <location>
        <begin position="497"/>
        <end position="516"/>
    </location>
</feature>
<keyword evidence="9" id="KW-0418">Kinase</keyword>
<evidence type="ECO:0000259" key="15">
    <source>
        <dbReference type="PROSITE" id="PS51104"/>
    </source>
</evidence>
<dbReference type="InterPro" id="IPR002178">
    <property type="entry name" value="PTS_EIIA_type-2_dom"/>
</dbReference>
<dbReference type="InterPro" id="IPR016152">
    <property type="entry name" value="PTrfase/Anion_transptr"/>
</dbReference>
<dbReference type="Proteomes" id="UP000231179">
    <property type="component" value="Chromosome"/>
</dbReference>
<feature type="domain" description="PTS EIIC type-2" evidence="15">
    <location>
        <begin position="278"/>
        <end position="654"/>
    </location>
</feature>
<dbReference type="EMBL" id="CP024870">
    <property type="protein sequence ID" value="ATX70715.1"/>
    <property type="molecule type" value="Genomic_DNA"/>
</dbReference>
<evidence type="ECO:0000256" key="11">
    <source>
        <dbReference type="ARBA" id="ARBA00023136"/>
    </source>
</evidence>
<sequence length="700" mass="75610">MEKNIAEFMFLEDDSKNLNDLFKNYAKIAAEQGIVNDQKSLIKAFKCREAESSTGFEDGFAIPHARAACVLKPAIFFIKNQHGLEWESIDGQSIKYIIMLLVPEVSGDYLDILSNIATNLMDQKIREKLKTSSDHQEIFASLNLHKSPKPAKTFAKAPLIVGITACATGVAHTYMARDAILAAAAEIGANVFVETQGQKGQEYTLTPEQIAAADVVILATDIAVDTERFSGKRVFNIGTKKIMSDPVNFLKTALSGAGKQGEGSTETDIFDVKDKKAWIRHIMSGVSFMIPFIVFAGIIFALVTGIGKMIYGTWLDLSGSFDNSSLTYTQVNVILGVGQAPTTKVIEGVGIAILFYLNQFAAIGFTVMIPFMGAYIANSIAGRSAITPAFILTWAGTNPNLWFKFGVFAEKEALFPGNGGGIFAALLFGFVIGYTIKWINTKWKINKYIKPIMPIIIIPVFVSLFYGLIVIFLLGNIFGLIMGYVNLGLQKLEENAVGMAGLGLLLGLLAGIDMGGPINKIASFGATALIFVDGGKAMGAAAASFAIAPLGCGISTMIFREKFKKDHELGVNATILGFMGISEGAIPFAAKYTWAAIVPNIIGSGLAGMFAGIFQVSGWVGAWGGPIIAIFGGVTTWDMSYLGILWYFLAIIIGTAVHIVLFRIFVEIQTKGKLTGTDFKNMFTRTKKVQPTKVNDKVKK</sequence>
<dbReference type="PANTHER" id="PTHR30505:SF0">
    <property type="entry name" value="FRUCTOSE-LIKE PTS SYSTEM EIIBC COMPONENT-RELATED"/>
    <property type="match status" value="1"/>
</dbReference>
<comment type="subcellular location">
    <subcellularLocation>
        <location evidence="1">Cell inner membrane</location>
        <topology evidence="1">Multi-pass membrane protein</topology>
    </subcellularLocation>
</comment>
<dbReference type="NCBIfam" id="TIGR00848">
    <property type="entry name" value="fruA"/>
    <property type="match status" value="1"/>
</dbReference>